<evidence type="ECO:0000313" key="2">
    <source>
        <dbReference type="Proteomes" id="UP000018217"/>
    </source>
</evidence>
<name>V5Z4X6_9GAMM</name>
<sequence length="204" mass="22990">MQGRYADDFFRAASFTKELGCDCLDMVVSDNYFLGIEENRTKVINEVIGRYTKKYGFPTLDGFLAQCVRASFHLRPIFSDVIGKECALTFGYIKIDESHYYKQDLDFYRNKLKNNVSGMVNIHAWLTLPSMEVVDFTICTTRLVALLKEQNLSPSDYNDKLTSSKDFGNVVAGDGNNPVGTGLSYYPQVIGDDYAFKSGLIKIS</sequence>
<evidence type="ECO:0000313" key="1">
    <source>
        <dbReference type="EMBL" id="CCG86003.1"/>
    </source>
</evidence>
<reference evidence="1 2" key="1">
    <citation type="journal article" date="2013" name="Syst. Appl. Microbiol.">
        <title>Phylogenetic position and virulence apparatus of the pear flower necrosis pathogen Erwinia piriflorinigrans CFBP 5888T as assessed by comparative genomics.</title>
        <authorList>
            <person name="Smits T.H."/>
            <person name="Rezzonico F."/>
            <person name="Lopez M.M."/>
            <person name="Blom J."/>
            <person name="Goesmann A."/>
            <person name="Frey J.E."/>
            <person name="Duffy B."/>
        </authorList>
    </citation>
    <scope>NUCLEOTIDE SEQUENCE [LARGE SCALE GENOMIC DNA]</scope>
    <source>
        <strain evidence="2">CFBP5888</strain>
    </source>
</reference>
<gene>
    <name evidence="1" type="ORF">EPIR_0638</name>
</gene>
<dbReference type="RefSeq" id="WP_023653837.1">
    <property type="nucleotide sequence ID" value="NZ_CAHS01000006.1"/>
</dbReference>
<comment type="caution">
    <text evidence="1">The sequence shown here is derived from an EMBL/GenBank/DDBJ whole genome shotgun (WGS) entry which is preliminary data.</text>
</comment>
<proteinExistence type="predicted"/>
<protein>
    <submittedName>
        <fullName evidence="1">Conserved uncharacterized protein</fullName>
    </submittedName>
</protein>
<dbReference type="Proteomes" id="UP000018217">
    <property type="component" value="Unassembled WGS sequence"/>
</dbReference>
<dbReference type="OrthoDB" id="6198661at2"/>
<accession>V5Z4X6</accession>
<keyword evidence="2" id="KW-1185">Reference proteome</keyword>
<dbReference type="EMBL" id="CAHS01000006">
    <property type="protein sequence ID" value="CCG86003.1"/>
    <property type="molecule type" value="Genomic_DNA"/>
</dbReference>
<organism evidence="1 2">
    <name type="scientific">Erwinia piriflorinigrans CFBP 5888</name>
    <dbReference type="NCBI Taxonomy" id="1161919"/>
    <lineage>
        <taxon>Bacteria</taxon>
        <taxon>Pseudomonadati</taxon>
        <taxon>Pseudomonadota</taxon>
        <taxon>Gammaproteobacteria</taxon>
        <taxon>Enterobacterales</taxon>
        <taxon>Erwiniaceae</taxon>
        <taxon>Erwinia</taxon>
    </lineage>
</organism>
<dbReference type="AlphaFoldDB" id="V5Z4X6"/>